<gene>
    <name evidence="2" type="ORF">CVV64_11735</name>
</gene>
<keyword evidence="1" id="KW-0812">Transmembrane</keyword>
<evidence type="ECO:0008006" key="4">
    <source>
        <dbReference type="Google" id="ProtNLM"/>
    </source>
</evidence>
<evidence type="ECO:0000256" key="1">
    <source>
        <dbReference type="SAM" id="Phobius"/>
    </source>
</evidence>
<reference evidence="2 3" key="1">
    <citation type="journal article" date="2017" name="ISME J.">
        <title>Potential for microbial H2 and metal transformations associated with novel bacteria and archaea in deep terrestrial subsurface sediments.</title>
        <authorList>
            <person name="Hernsdorf A.W."/>
            <person name="Amano Y."/>
            <person name="Miyakawa K."/>
            <person name="Ise K."/>
            <person name="Suzuki Y."/>
            <person name="Anantharaman K."/>
            <person name="Probst A."/>
            <person name="Burstein D."/>
            <person name="Thomas B.C."/>
            <person name="Banfield J.F."/>
        </authorList>
    </citation>
    <scope>NUCLEOTIDE SEQUENCE [LARGE SCALE GENOMIC DNA]</scope>
    <source>
        <strain evidence="2">HGW-Wallbacteria-1</strain>
    </source>
</reference>
<dbReference type="Proteomes" id="UP000233256">
    <property type="component" value="Unassembled WGS sequence"/>
</dbReference>
<dbReference type="AlphaFoldDB" id="A0A2N1PNR5"/>
<dbReference type="EMBL" id="PGXC01000009">
    <property type="protein sequence ID" value="PKK89991.1"/>
    <property type="molecule type" value="Genomic_DNA"/>
</dbReference>
<protein>
    <recommendedName>
        <fullName evidence="4">PKD domain-containing protein</fullName>
    </recommendedName>
</protein>
<evidence type="ECO:0000313" key="2">
    <source>
        <dbReference type="EMBL" id="PKK89991.1"/>
    </source>
</evidence>
<sequence>MLTSTIINNTILRPRFRFFHPENFKVVTCSTLIYVLICLFIPWSVFLNPVFSQAAQTKTITLFPTKPALNIVHIGSDDESFIAHHESVSIHNCPPAAIIQKIRVYGFLKITGSASEFRLQGAINGTEDPALKLTLPGFMMDLFKSFTNNQEQKISMNGDQLGDLLKEGGTLTLEGTAQIRGPGTFKVLFNNLRAEVTVLSDTAIPFPKSIDIPPIIDPARPVPVTGKNFEIHEVFKDSRINITLLWNGAENLTKSYDPGGDVYEMMRRIASHKWTTAEFIDTSTPEGEHTVQWKIDYTSANEEGFNDGDKTLLVPATPKKIIVLKADSASDYFPTAFVNLYGPEMVDEDVKSNWSFAYQATFHKDAPNPVIDRTMARADAKAGILPESIKWSLDWGDGTEPISLTKHTPDQSKLWQEPVTMAHKYTVPGKYTMNMRMNYKIRRYKPIPNIEEFQSWLPVDTEEEITSAKSVDVADKTPPVIVADGYEIDAPPYGGAFEEPSDTGRDMQITFNIIDNCIETDLRFAKLHYFYNNQWQIKGAHNITHEPHLSNPGRNVFTAHFNFPVPFNTATKPPTSRKMPIYLETCDKSGNINDGDLQITDNDNPPGYGADGRGPSGSMVIYDSFPPSVKISYKDPTNGNLMEFATMSQRETNTKRVFFVGAYETPRAGGDRDTLFEEKIYDVNIYPIMNLREIRAPLVFPKEITIIEDQRLHVEVDCTDYVDQENVTLEFQIDGVTVNTSERGKATIPVIFRNPGQKTFSIIARDKSNMDNSFNAVKIDIKTIVKDSRMTVQTLQSR</sequence>
<proteinExistence type="predicted"/>
<evidence type="ECO:0000313" key="3">
    <source>
        <dbReference type="Proteomes" id="UP000233256"/>
    </source>
</evidence>
<organism evidence="2 3">
    <name type="scientific">Candidatus Wallbacteria bacterium HGW-Wallbacteria-1</name>
    <dbReference type="NCBI Taxonomy" id="2013854"/>
    <lineage>
        <taxon>Bacteria</taxon>
        <taxon>Candidatus Walliibacteriota</taxon>
    </lineage>
</organism>
<keyword evidence="1" id="KW-1133">Transmembrane helix</keyword>
<keyword evidence="1" id="KW-0472">Membrane</keyword>
<feature type="transmembrane region" description="Helical" evidence="1">
    <location>
        <begin position="23"/>
        <end position="46"/>
    </location>
</feature>
<comment type="caution">
    <text evidence="2">The sequence shown here is derived from an EMBL/GenBank/DDBJ whole genome shotgun (WGS) entry which is preliminary data.</text>
</comment>
<name>A0A2N1PNR5_9BACT</name>
<accession>A0A2N1PNR5</accession>